<proteinExistence type="predicted"/>
<name>A0A848AVM5_9BACT</name>
<comment type="caution">
    <text evidence="2">The sequence shown here is derived from an EMBL/GenBank/DDBJ whole genome shotgun (WGS) entry which is preliminary data.</text>
</comment>
<organism evidence="2 3">
    <name type="scientific">Victivallis vadensis</name>
    <dbReference type="NCBI Taxonomy" id="172901"/>
    <lineage>
        <taxon>Bacteria</taxon>
        <taxon>Pseudomonadati</taxon>
        <taxon>Lentisphaerota</taxon>
        <taxon>Lentisphaeria</taxon>
        <taxon>Victivallales</taxon>
        <taxon>Victivallaceae</taxon>
        <taxon>Victivallis</taxon>
    </lineage>
</organism>
<evidence type="ECO:0000313" key="2">
    <source>
        <dbReference type="EMBL" id="NMD84992.1"/>
    </source>
</evidence>
<evidence type="ECO:0000256" key="1">
    <source>
        <dbReference type="SAM" id="MobiDB-lite"/>
    </source>
</evidence>
<gene>
    <name evidence="2" type="ORF">HF882_00180</name>
</gene>
<dbReference type="Proteomes" id="UP000576225">
    <property type="component" value="Unassembled WGS sequence"/>
</dbReference>
<accession>A0A848AVM5</accession>
<dbReference type="AlphaFoldDB" id="A0A848AVM5"/>
<protein>
    <submittedName>
        <fullName evidence="2">Uncharacterized protein</fullName>
    </submittedName>
</protein>
<reference evidence="2 3" key="1">
    <citation type="submission" date="2020-04" db="EMBL/GenBank/DDBJ databases">
        <authorList>
            <person name="Hitch T.C.A."/>
            <person name="Wylensek D."/>
            <person name="Clavel T."/>
        </authorList>
    </citation>
    <scope>NUCLEOTIDE SEQUENCE [LARGE SCALE GENOMIC DNA]</scope>
    <source>
        <strain evidence="2 3">COR2-253-APC-1A</strain>
    </source>
</reference>
<feature type="region of interest" description="Disordered" evidence="1">
    <location>
        <begin position="133"/>
        <end position="161"/>
    </location>
</feature>
<sequence>MHNNSQDEIAYDKFSFSAQLGGKNYYMSASDAGGVMPPQSSTWAFFTITGTPDGGRNNLAPDNEFMIGVTAEYMEEKFRRPDIPPEVRSESTDPTARRLNELAERLEAKLSELEELKPLPAEEKTAHEILPADKISEAPVELRNNQRMPSGDQDGEQSEAEKAEISFWKFSEFPRNLLPFFNRLIFWQ</sequence>
<evidence type="ECO:0000313" key="3">
    <source>
        <dbReference type="Proteomes" id="UP000576225"/>
    </source>
</evidence>
<dbReference type="EMBL" id="JABAEW010000001">
    <property type="protein sequence ID" value="NMD84992.1"/>
    <property type="molecule type" value="Genomic_DNA"/>
</dbReference>
<dbReference type="RefSeq" id="WP_168961116.1">
    <property type="nucleotide sequence ID" value="NZ_JABAEW010000001.1"/>
</dbReference>